<dbReference type="EMBL" id="GEDC01030469">
    <property type="protein sequence ID" value="JAS06829.1"/>
    <property type="molecule type" value="Transcribed_RNA"/>
</dbReference>
<name>A0A1B6C0N5_9HEMI</name>
<evidence type="ECO:0000256" key="2">
    <source>
        <dbReference type="ARBA" id="ARBA00009430"/>
    </source>
</evidence>
<dbReference type="InterPro" id="IPR009668">
    <property type="entry name" value="RNA_pol-assoc_fac_A49-like"/>
</dbReference>
<evidence type="ECO:0000256" key="5">
    <source>
        <dbReference type="ARBA" id="ARBA00023242"/>
    </source>
</evidence>
<keyword evidence="3" id="KW-0240">DNA-directed RNA polymerase</keyword>
<evidence type="ECO:0000256" key="4">
    <source>
        <dbReference type="ARBA" id="ARBA00023163"/>
    </source>
</evidence>
<accession>A0A1B6C0N5</accession>
<dbReference type="Pfam" id="PF06870">
    <property type="entry name" value="RNA_pol_I_A49"/>
    <property type="match status" value="1"/>
</dbReference>
<comment type="subcellular location">
    <subcellularLocation>
        <location evidence="1">Nucleus</location>
        <location evidence="1">Nucleolus</location>
    </subcellularLocation>
</comment>
<evidence type="ECO:0000256" key="1">
    <source>
        <dbReference type="ARBA" id="ARBA00004604"/>
    </source>
</evidence>
<sequence>MEKKGRSKCIIDEVISCRNAAIINFEEGVLLKNGANKLKCKLIDTSNDSEESSSSIQQTMVLMGDDNEKFIGKLVPPDKSNCLSLIMIRDKQTNKAQLIQVSQYNTSKYIQEKENSESENDSIDDKYETKRDNLYKTFGSKKSLRMMYMGSKTKVNKEATNKKIDKTASEITVDIEDLKDLNGDNVDYYLPKCDREAINPEGVYKLTSMLSAEELESLDEVADHVLSDPPLESPEGSEFSPFFVMALKYLGSNHNSMQIKCLLFADAILYFLKLHMDKLRKKKISSTVCPFSKNVSRKILEEFTVVTEVERLRPEQAIDKAICWFLISTLIACKFSLDTALVCPYLLNKKLDLPRFEKILKVIGLSPLGSGIWTLKAPLTSFSPRKLKKFKRSR</sequence>
<dbReference type="GO" id="GO:0005730">
    <property type="term" value="C:nucleolus"/>
    <property type="evidence" value="ECO:0007669"/>
    <property type="project" value="UniProtKB-SubCell"/>
</dbReference>
<dbReference type="GO" id="GO:0006351">
    <property type="term" value="P:DNA-templated transcription"/>
    <property type="evidence" value="ECO:0007669"/>
    <property type="project" value="InterPro"/>
</dbReference>
<evidence type="ECO:0000313" key="6">
    <source>
        <dbReference type="EMBL" id="JAS06829.1"/>
    </source>
</evidence>
<dbReference type="PANTHER" id="PTHR14440">
    <property type="entry name" value="DNA-DIRECTED RNA POLYMERASE I SUBUNIT RPA49"/>
    <property type="match status" value="1"/>
</dbReference>
<evidence type="ECO:0008006" key="7">
    <source>
        <dbReference type="Google" id="ProtNLM"/>
    </source>
</evidence>
<gene>
    <name evidence="6" type="ORF">g.4791</name>
</gene>
<keyword evidence="4" id="KW-0804">Transcription</keyword>
<dbReference type="GO" id="GO:0000428">
    <property type="term" value="C:DNA-directed RNA polymerase complex"/>
    <property type="evidence" value="ECO:0007669"/>
    <property type="project" value="UniProtKB-KW"/>
</dbReference>
<evidence type="ECO:0000256" key="3">
    <source>
        <dbReference type="ARBA" id="ARBA00022478"/>
    </source>
</evidence>
<dbReference type="GO" id="GO:0003677">
    <property type="term" value="F:DNA binding"/>
    <property type="evidence" value="ECO:0007669"/>
    <property type="project" value="InterPro"/>
</dbReference>
<comment type="similarity">
    <text evidence="2">Belongs to the eukaryotic RPA49/POLR1E RNA polymerase subunit family.</text>
</comment>
<protein>
    <recommendedName>
        <fullName evidence="7">DNA-directed RNA polymerase I subunit RPA49</fullName>
    </recommendedName>
</protein>
<dbReference type="AlphaFoldDB" id="A0A1B6C0N5"/>
<proteinExistence type="inferred from homology"/>
<reference evidence="6" key="1">
    <citation type="submission" date="2015-12" db="EMBL/GenBank/DDBJ databases">
        <title>De novo transcriptome assembly of four potential Pierce s Disease insect vectors from Arizona vineyards.</title>
        <authorList>
            <person name="Tassone E.E."/>
        </authorList>
    </citation>
    <scope>NUCLEOTIDE SEQUENCE</scope>
</reference>
<keyword evidence="5" id="KW-0539">Nucleus</keyword>
<organism evidence="6">
    <name type="scientific">Clastoptera arizonana</name>
    <name type="common">Arizona spittle bug</name>
    <dbReference type="NCBI Taxonomy" id="38151"/>
    <lineage>
        <taxon>Eukaryota</taxon>
        <taxon>Metazoa</taxon>
        <taxon>Ecdysozoa</taxon>
        <taxon>Arthropoda</taxon>
        <taxon>Hexapoda</taxon>
        <taxon>Insecta</taxon>
        <taxon>Pterygota</taxon>
        <taxon>Neoptera</taxon>
        <taxon>Paraneoptera</taxon>
        <taxon>Hemiptera</taxon>
        <taxon>Auchenorrhyncha</taxon>
        <taxon>Cercopoidea</taxon>
        <taxon>Clastopteridae</taxon>
        <taxon>Clastoptera</taxon>
    </lineage>
</organism>